<evidence type="ECO:0000259" key="7">
    <source>
        <dbReference type="Pfam" id="PF01272"/>
    </source>
</evidence>
<dbReference type="Proteomes" id="UP001191004">
    <property type="component" value="Unassembled WGS sequence"/>
</dbReference>
<dbReference type="Pfam" id="PF01272">
    <property type="entry name" value="GreA_GreB"/>
    <property type="match status" value="1"/>
</dbReference>
<dbReference type="InterPro" id="IPR036805">
    <property type="entry name" value="Tscrpt_elong_fac_GreA/B_N_sf"/>
</dbReference>
<keyword evidence="9" id="KW-0251">Elongation factor</keyword>
<keyword evidence="9" id="KW-0648">Protein biosynthesis</keyword>
<dbReference type="InterPro" id="IPR022691">
    <property type="entry name" value="Tscrpt_elong_fac_GreA/B_N"/>
</dbReference>
<reference evidence="9 10" key="1">
    <citation type="journal article" date="2018" name="bioRxiv">
        <title>Evidence of independent acquisition and adaption of ultra-small bacteria to human hosts across the highly diverse yet reduced genomes of the phylum Saccharibacteria.</title>
        <authorList>
            <person name="McLean J.S."/>
            <person name="Bor B."/>
            <person name="To T.T."/>
            <person name="Liu Q."/>
            <person name="Kearns K.A."/>
            <person name="Solden L.M."/>
            <person name="Wrighton K.C."/>
            <person name="He X."/>
            <person name="Shi W."/>
        </authorList>
    </citation>
    <scope>NUCLEOTIDE SEQUENCE [LARGE SCALE GENOMIC DNA]</scope>
    <source>
        <strain evidence="9 10">TM7_KMM_G3_1_HOT_351</strain>
    </source>
</reference>
<dbReference type="InterPro" id="IPR001437">
    <property type="entry name" value="Tscrpt_elong_fac_GreA/B_C"/>
</dbReference>
<dbReference type="NCBIfam" id="NF001263">
    <property type="entry name" value="PRK00226.1-4"/>
    <property type="match status" value="1"/>
</dbReference>
<evidence type="ECO:0000259" key="8">
    <source>
        <dbReference type="Pfam" id="PF03449"/>
    </source>
</evidence>
<dbReference type="Gene3D" id="3.10.50.30">
    <property type="entry name" value="Transcription elongation factor, GreA/GreB, C-terminal domain"/>
    <property type="match status" value="1"/>
</dbReference>
<evidence type="ECO:0000256" key="2">
    <source>
        <dbReference type="ARBA" id="ARBA00023125"/>
    </source>
</evidence>
<dbReference type="PIRSF" id="PIRSF006092">
    <property type="entry name" value="GreA_GreB"/>
    <property type="match status" value="1"/>
</dbReference>
<evidence type="ECO:0000256" key="3">
    <source>
        <dbReference type="ARBA" id="ARBA00023163"/>
    </source>
</evidence>
<feature type="domain" description="Transcription elongation factor GreA/GreB C-terminal" evidence="7">
    <location>
        <begin position="81"/>
        <end position="146"/>
    </location>
</feature>
<dbReference type="InterPro" id="IPR006359">
    <property type="entry name" value="Tscrpt_elong_fac_GreA"/>
</dbReference>
<protein>
    <recommendedName>
        <fullName evidence="5 6">Transcription elongation factor GreA</fullName>
    </recommendedName>
    <alternativeName>
        <fullName evidence="5">Transcript cleavage factor GreA</fullName>
    </alternativeName>
</protein>
<keyword evidence="3 5" id="KW-0804">Transcription</keyword>
<evidence type="ECO:0000313" key="10">
    <source>
        <dbReference type="Proteomes" id="UP001191004"/>
    </source>
</evidence>
<dbReference type="GO" id="GO:0003746">
    <property type="term" value="F:translation elongation factor activity"/>
    <property type="evidence" value="ECO:0007669"/>
    <property type="project" value="UniProtKB-KW"/>
</dbReference>
<evidence type="ECO:0000256" key="1">
    <source>
        <dbReference type="ARBA" id="ARBA00023015"/>
    </source>
</evidence>
<name>A0ABY0FK40_9BACT</name>
<reference evidence="9 10" key="2">
    <citation type="journal article" date="2020" name="Cell Rep.">
        <title>Acquisition and Adaptation of Ultra-small Parasitic Reduced Genome Bacteria to Mammalian Hosts.</title>
        <authorList>
            <person name="McLean J.S."/>
            <person name="Bor B."/>
            <person name="Kerns K.A."/>
            <person name="Liu Q."/>
            <person name="To T.T."/>
            <person name="Solden L."/>
            <person name="Hendrickson E.L."/>
            <person name="Wrighton K."/>
            <person name="Shi W."/>
            <person name="He X."/>
        </authorList>
    </citation>
    <scope>NUCLEOTIDE SEQUENCE [LARGE SCALE GENOMIC DNA]</scope>
    <source>
        <strain evidence="9 10">TM7_KMM_G3_1_HOT_351</strain>
    </source>
</reference>
<dbReference type="EMBL" id="PRLL01000007">
    <property type="protein sequence ID" value="RYC73625.1"/>
    <property type="molecule type" value="Genomic_DNA"/>
</dbReference>
<evidence type="ECO:0000256" key="4">
    <source>
        <dbReference type="ARBA" id="ARBA00024916"/>
    </source>
</evidence>
<dbReference type="PANTHER" id="PTHR30437">
    <property type="entry name" value="TRANSCRIPTION ELONGATION FACTOR GREA"/>
    <property type="match status" value="1"/>
</dbReference>
<sequence>MKKIVNLTKDGKAELEKELKRLIAERPVVADRLAYARSFGDLKENQEYTDARDEQRQIETRILEIEDILKSAKIIEAGSFEKVAVGAKVKIKILGKEHEYTVVGEVEADPLNGRISDISPIGKALMGKKVGDKYTLPNGNEGEILAIS</sequence>
<dbReference type="Gene3D" id="1.10.287.180">
    <property type="entry name" value="Transcription elongation factor, GreA/GreB, N-terminal domain"/>
    <property type="match status" value="1"/>
</dbReference>
<dbReference type="RefSeq" id="WP_129604635.1">
    <property type="nucleotide sequence ID" value="NZ_PRLL01000007.1"/>
</dbReference>
<dbReference type="PANTHER" id="PTHR30437:SF4">
    <property type="entry name" value="TRANSCRIPTION ELONGATION FACTOR GREA"/>
    <property type="match status" value="1"/>
</dbReference>
<accession>A0ABY0FK40</accession>
<evidence type="ECO:0000256" key="6">
    <source>
        <dbReference type="RuleBase" id="RU000556"/>
    </source>
</evidence>
<dbReference type="NCBIfam" id="TIGR01462">
    <property type="entry name" value="greA"/>
    <property type="match status" value="1"/>
</dbReference>
<comment type="function">
    <text evidence="4 5 6">Necessary for efficient RNA polymerase transcription elongation past template-encoded arresting sites. The arresting sites in DNA have the property of trapping a certain fraction of elongating RNA polymerases that pass through, resulting in locked ternary complexes. Cleavage of the nascent transcript by cleavage factors such as GreA or GreB allows the resumption of elongation from the new 3'terminus. GreA releases sequences of 2 to 3 nucleotides.</text>
</comment>
<dbReference type="InterPro" id="IPR036953">
    <property type="entry name" value="GreA/GreB_C_sf"/>
</dbReference>
<gene>
    <name evidence="5 9" type="primary">greA</name>
    <name evidence="9" type="ORF">G3KMM_00320</name>
</gene>
<evidence type="ECO:0000256" key="5">
    <source>
        <dbReference type="HAMAP-Rule" id="MF_00105"/>
    </source>
</evidence>
<dbReference type="SUPFAM" id="SSF54534">
    <property type="entry name" value="FKBP-like"/>
    <property type="match status" value="1"/>
</dbReference>
<evidence type="ECO:0000313" key="9">
    <source>
        <dbReference type="EMBL" id="RYC73625.1"/>
    </source>
</evidence>
<comment type="similarity">
    <text evidence="5 6">Belongs to the GreA/GreB family.</text>
</comment>
<keyword evidence="10" id="KW-1185">Reference proteome</keyword>
<keyword evidence="2 5" id="KW-0238">DNA-binding</keyword>
<dbReference type="Pfam" id="PF03449">
    <property type="entry name" value="GreA_GreB_N"/>
    <property type="match status" value="1"/>
</dbReference>
<dbReference type="HAMAP" id="MF_00105">
    <property type="entry name" value="GreA_GreB"/>
    <property type="match status" value="1"/>
</dbReference>
<keyword evidence="1 5" id="KW-0805">Transcription regulation</keyword>
<organism evidence="9 10">
    <name type="scientific">Candidatus Nanosyncoccus nanoralicus</name>
    <dbReference type="NCBI Taxonomy" id="2171996"/>
    <lineage>
        <taxon>Bacteria</taxon>
        <taxon>Candidatus Saccharimonadota</taxon>
        <taxon>Candidatus Nanosyncoccalia</taxon>
        <taxon>Candidatus Nanosyncoccales</taxon>
        <taxon>Candidatus Nanosyncoccaceae</taxon>
        <taxon>Candidatus Nanosyncoccus</taxon>
    </lineage>
</organism>
<comment type="caution">
    <text evidence="9">The sequence shown here is derived from an EMBL/GenBank/DDBJ whole genome shotgun (WGS) entry which is preliminary data.</text>
</comment>
<dbReference type="SUPFAM" id="SSF46557">
    <property type="entry name" value="GreA transcript cleavage protein, N-terminal domain"/>
    <property type="match status" value="1"/>
</dbReference>
<dbReference type="InterPro" id="IPR028624">
    <property type="entry name" value="Tscrpt_elong_fac_GreA/B"/>
</dbReference>
<feature type="domain" description="Transcription elongation factor GreA/GreB N-terminal" evidence="8">
    <location>
        <begin position="7"/>
        <end position="74"/>
    </location>
</feature>
<proteinExistence type="inferred from homology"/>
<dbReference type="InterPro" id="IPR023459">
    <property type="entry name" value="Tscrpt_elong_fac_GreA/B_fam"/>
</dbReference>